<dbReference type="AlphaFoldDB" id="A0A512MA62"/>
<feature type="compositionally biased region" description="Basic and acidic residues" evidence="1">
    <location>
        <begin position="12"/>
        <end position="25"/>
    </location>
</feature>
<gene>
    <name evidence="3" type="ORF">BGE01nite_29180</name>
</gene>
<dbReference type="InterPro" id="IPR052715">
    <property type="entry name" value="RAYT_transposase"/>
</dbReference>
<dbReference type="SMART" id="SM01321">
    <property type="entry name" value="Y1_Tnp"/>
    <property type="match status" value="1"/>
</dbReference>
<dbReference type="InterPro" id="IPR036515">
    <property type="entry name" value="Transposase_17_sf"/>
</dbReference>
<name>A0A512MA62_9BACT</name>
<evidence type="ECO:0000313" key="3">
    <source>
        <dbReference type="EMBL" id="GEP43627.1"/>
    </source>
</evidence>
<dbReference type="Gene3D" id="3.30.70.1290">
    <property type="entry name" value="Transposase IS200-like"/>
    <property type="match status" value="1"/>
</dbReference>
<dbReference type="Proteomes" id="UP000321577">
    <property type="component" value="Unassembled WGS sequence"/>
</dbReference>
<protein>
    <recommendedName>
        <fullName evidence="2">Transposase IS200-like domain-containing protein</fullName>
    </recommendedName>
</protein>
<dbReference type="GO" id="GO:0004803">
    <property type="term" value="F:transposase activity"/>
    <property type="evidence" value="ECO:0007669"/>
    <property type="project" value="InterPro"/>
</dbReference>
<evidence type="ECO:0000256" key="1">
    <source>
        <dbReference type="SAM" id="MobiDB-lite"/>
    </source>
</evidence>
<comment type="caution">
    <text evidence="3">The sequence shown here is derived from an EMBL/GenBank/DDBJ whole genome shotgun (WGS) entry which is preliminary data.</text>
</comment>
<evidence type="ECO:0000259" key="2">
    <source>
        <dbReference type="SMART" id="SM01321"/>
    </source>
</evidence>
<proteinExistence type="predicted"/>
<feature type="region of interest" description="Disordered" evidence="1">
    <location>
        <begin position="1"/>
        <end position="25"/>
    </location>
</feature>
<dbReference type="PANTHER" id="PTHR36966:SF1">
    <property type="entry name" value="REP-ASSOCIATED TYROSINE TRANSPOSASE"/>
    <property type="match status" value="1"/>
</dbReference>
<accession>A0A512MA62</accession>
<evidence type="ECO:0000313" key="4">
    <source>
        <dbReference type="Proteomes" id="UP000321577"/>
    </source>
</evidence>
<dbReference type="GO" id="GO:0043565">
    <property type="term" value="F:sequence-specific DNA binding"/>
    <property type="evidence" value="ECO:0007669"/>
    <property type="project" value="TreeGrafter"/>
</dbReference>
<feature type="domain" description="Transposase IS200-like" evidence="2">
    <location>
        <begin position="29"/>
        <end position="147"/>
    </location>
</feature>
<dbReference type="InterPro" id="IPR002686">
    <property type="entry name" value="Transposase_17"/>
</dbReference>
<reference evidence="3 4" key="1">
    <citation type="submission" date="2019-07" db="EMBL/GenBank/DDBJ databases">
        <title>Whole genome shotgun sequence of Brevifollis gellanilyticus NBRC 108608.</title>
        <authorList>
            <person name="Hosoyama A."/>
            <person name="Uohara A."/>
            <person name="Ohji S."/>
            <person name="Ichikawa N."/>
        </authorList>
    </citation>
    <scope>NUCLEOTIDE SEQUENCE [LARGE SCALE GENOMIC DNA]</scope>
    <source>
        <strain evidence="3 4">NBRC 108608</strain>
    </source>
</reference>
<dbReference type="SUPFAM" id="SSF143422">
    <property type="entry name" value="Transposase IS200-like"/>
    <property type="match status" value="1"/>
</dbReference>
<organism evidence="3 4">
    <name type="scientific">Brevifollis gellanilyticus</name>
    <dbReference type="NCBI Taxonomy" id="748831"/>
    <lineage>
        <taxon>Bacteria</taxon>
        <taxon>Pseudomonadati</taxon>
        <taxon>Verrucomicrobiota</taxon>
        <taxon>Verrucomicrobiia</taxon>
        <taxon>Verrucomicrobiales</taxon>
        <taxon>Verrucomicrobiaceae</taxon>
    </lineage>
</organism>
<keyword evidence="4" id="KW-1185">Reference proteome</keyword>
<dbReference type="PANTHER" id="PTHR36966">
    <property type="entry name" value="REP-ASSOCIATED TYROSINE TRANSPOSASE"/>
    <property type="match status" value="1"/>
</dbReference>
<dbReference type="GO" id="GO:0006313">
    <property type="term" value="P:DNA transposition"/>
    <property type="evidence" value="ECO:0007669"/>
    <property type="project" value="InterPro"/>
</dbReference>
<dbReference type="EMBL" id="BKAG01000019">
    <property type="protein sequence ID" value="GEP43627.1"/>
    <property type="molecule type" value="Genomic_DNA"/>
</dbReference>
<sequence>MAHMDNLPSDEDSLKGTRDWPHAPPHRLDQAGVYFVTARTRDSAQLFDTRERRDWFQELLLKGFHEVGWKTEAWAVLSNHYHVVAHSPGGSAETLGPLLQKLHSLSTKRLNLEDGIPGRTRLWQNYRETHLTYQRSYLARLNYVHQNPKHHGLVGLASQWPWCSAAAFKATASQAWVRTIASFQFDEIAREDGE</sequence>